<gene>
    <name evidence="2" type="ORF">O3G_MSEX011438</name>
</gene>
<keyword evidence="3" id="KW-1185">Reference proteome</keyword>
<dbReference type="AlphaFoldDB" id="A0A921ZL38"/>
<dbReference type="PANTHER" id="PTHR11362">
    <property type="entry name" value="PHOSPHATIDYLETHANOLAMINE-BINDING PROTEIN"/>
    <property type="match status" value="1"/>
</dbReference>
<dbReference type="Proteomes" id="UP000791440">
    <property type="component" value="Unassembled WGS sequence"/>
</dbReference>
<reference evidence="2" key="2">
    <citation type="submission" date="2020-12" db="EMBL/GenBank/DDBJ databases">
        <authorList>
            <person name="Kanost M."/>
        </authorList>
    </citation>
    <scope>NUCLEOTIDE SEQUENCE</scope>
</reference>
<name>A0A921ZL38_MANSE</name>
<dbReference type="Pfam" id="PF01161">
    <property type="entry name" value="PBP"/>
    <property type="match status" value="1"/>
</dbReference>
<dbReference type="SUPFAM" id="SSF49777">
    <property type="entry name" value="PEBP-like"/>
    <property type="match status" value="1"/>
</dbReference>
<dbReference type="CDD" id="cd00866">
    <property type="entry name" value="PEBP_euk"/>
    <property type="match status" value="1"/>
</dbReference>
<evidence type="ECO:0000256" key="1">
    <source>
        <dbReference type="SAM" id="SignalP"/>
    </source>
</evidence>
<protein>
    <submittedName>
        <fullName evidence="2">Uncharacterized protein</fullName>
    </submittedName>
</protein>
<dbReference type="Gene3D" id="3.90.280.10">
    <property type="entry name" value="PEBP-like"/>
    <property type="match status" value="1"/>
</dbReference>
<dbReference type="EMBL" id="JH668625">
    <property type="protein sequence ID" value="KAG6459536.1"/>
    <property type="molecule type" value="Genomic_DNA"/>
</dbReference>
<dbReference type="InterPro" id="IPR035810">
    <property type="entry name" value="PEBP_euk"/>
</dbReference>
<evidence type="ECO:0000313" key="3">
    <source>
        <dbReference type="Proteomes" id="UP000791440"/>
    </source>
</evidence>
<dbReference type="InterPro" id="IPR008914">
    <property type="entry name" value="PEBP"/>
</dbReference>
<organism evidence="2 3">
    <name type="scientific">Manduca sexta</name>
    <name type="common">Tobacco hawkmoth</name>
    <name type="synonym">Tobacco hornworm</name>
    <dbReference type="NCBI Taxonomy" id="7130"/>
    <lineage>
        <taxon>Eukaryota</taxon>
        <taxon>Metazoa</taxon>
        <taxon>Ecdysozoa</taxon>
        <taxon>Arthropoda</taxon>
        <taxon>Hexapoda</taxon>
        <taxon>Insecta</taxon>
        <taxon>Pterygota</taxon>
        <taxon>Neoptera</taxon>
        <taxon>Endopterygota</taxon>
        <taxon>Lepidoptera</taxon>
        <taxon>Glossata</taxon>
        <taxon>Ditrysia</taxon>
        <taxon>Bombycoidea</taxon>
        <taxon>Sphingidae</taxon>
        <taxon>Sphinginae</taxon>
        <taxon>Sphingini</taxon>
        <taxon>Manduca</taxon>
    </lineage>
</organism>
<feature type="chain" id="PRO_5038009593" evidence="1">
    <location>
        <begin position="24"/>
        <end position="193"/>
    </location>
</feature>
<keyword evidence="1" id="KW-0732">Signal</keyword>
<dbReference type="OrthoDB" id="2506647at2759"/>
<reference evidence="2" key="1">
    <citation type="journal article" date="2016" name="Insect Biochem. Mol. Biol.">
        <title>Multifaceted biological insights from a draft genome sequence of the tobacco hornworm moth, Manduca sexta.</title>
        <authorList>
            <person name="Kanost M.R."/>
            <person name="Arrese E.L."/>
            <person name="Cao X."/>
            <person name="Chen Y.R."/>
            <person name="Chellapilla S."/>
            <person name="Goldsmith M.R."/>
            <person name="Grosse-Wilde E."/>
            <person name="Heckel D.G."/>
            <person name="Herndon N."/>
            <person name="Jiang H."/>
            <person name="Papanicolaou A."/>
            <person name="Qu J."/>
            <person name="Soulages J.L."/>
            <person name="Vogel H."/>
            <person name="Walters J."/>
            <person name="Waterhouse R.M."/>
            <person name="Ahn S.J."/>
            <person name="Almeida F.C."/>
            <person name="An C."/>
            <person name="Aqrawi P."/>
            <person name="Bretschneider A."/>
            <person name="Bryant W.B."/>
            <person name="Bucks S."/>
            <person name="Chao H."/>
            <person name="Chevignon G."/>
            <person name="Christen J.M."/>
            <person name="Clarke D.F."/>
            <person name="Dittmer N.T."/>
            <person name="Ferguson L.C.F."/>
            <person name="Garavelou S."/>
            <person name="Gordon K.H.J."/>
            <person name="Gunaratna R.T."/>
            <person name="Han Y."/>
            <person name="Hauser F."/>
            <person name="He Y."/>
            <person name="Heidel-Fischer H."/>
            <person name="Hirsh A."/>
            <person name="Hu Y."/>
            <person name="Jiang H."/>
            <person name="Kalra D."/>
            <person name="Klinner C."/>
            <person name="Konig C."/>
            <person name="Kovar C."/>
            <person name="Kroll A.R."/>
            <person name="Kuwar S.S."/>
            <person name="Lee S.L."/>
            <person name="Lehman R."/>
            <person name="Li K."/>
            <person name="Li Z."/>
            <person name="Liang H."/>
            <person name="Lovelace S."/>
            <person name="Lu Z."/>
            <person name="Mansfield J.H."/>
            <person name="McCulloch K.J."/>
            <person name="Mathew T."/>
            <person name="Morton B."/>
            <person name="Muzny D.M."/>
            <person name="Neunemann D."/>
            <person name="Ongeri F."/>
            <person name="Pauchet Y."/>
            <person name="Pu L.L."/>
            <person name="Pyrousis I."/>
            <person name="Rao X.J."/>
            <person name="Redding A."/>
            <person name="Roesel C."/>
            <person name="Sanchez-Gracia A."/>
            <person name="Schaack S."/>
            <person name="Shukla A."/>
            <person name="Tetreau G."/>
            <person name="Wang Y."/>
            <person name="Xiong G.H."/>
            <person name="Traut W."/>
            <person name="Walsh T.K."/>
            <person name="Worley K.C."/>
            <person name="Wu D."/>
            <person name="Wu W."/>
            <person name="Wu Y.Q."/>
            <person name="Zhang X."/>
            <person name="Zou Z."/>
            <person name="Zucker H."/>
            <person name="Briscoe A.D."/>
            <person name="Burmester T."/>
            <person name="Clem R.J."/>
            <person name="Feyereisen R."/>
            <person name="Grimmelikhuijzen C.J.P."/>
            <person name="Hamodrakas S.J."/>
            <person name="Hansson B.S."/>
            <person name="Huguet E."/>
            <person name="Jermiin L.S."/>
            <person name="Lan Q."/>
            <person name="Lehman H.K."/>
            <person name="Lorenzen M."/>
            <person name="Merzendorfer H."/>
            <person name="Michalopoulos I."/>
            <person name="Morton D.B."/>
            <person name="Muthukrishnan S."/>
            <person name="Oakeshott J.G."/>
            <person name="Palmer W."/>
            <person name="Park Y."/>
            <person name="Passarelli A.L."/>
            <person name="Rozas J."/>
            <person name="Schwartz L.M."/>
            <person name="Smith W."/>
            <person name="Southgate A."/>
            <person name="Vilcinskas A."/>
            <person name="Vogt R."/>
            <person name="Wang P."/>
            <person name="Werren J."/>
            <person name="Yu X.Q."/>
            <person name="Zhou J.J."/>
            <person name="Brown S.J."/>
            <person name="Scherer S.E."/>
            <person name="Richards S."/>
            <person name="Blissard G.W."/>
        </authorList>
    </citation>
    <scope>NUCLEOTIDE SEQUENCE</scope>
</reference>
<proteinExistence type="predicted"/>
<dbReference type="PANTHER" id="PTHR11362:SF82">
    <property type="entry name" value="PHOSPHATIDYLETHANOLAMINE-BINDING PROTEIN 4"/>
    <property type="match status" value="1"/>
</dbReference>
<dbReference type="InterPro" id="IPR036610">
    <property type="entry name" value="PEBP-like_sf"/>
</dbReference>
<evidence type="ECO:0000313" key="2">
    <source>
        <dbReference type="EMBL" id="KAG6459536.1"/>
    </source>
</evidence>
<sequence length="193" mass="21681">MKTHKIIIFVFILLTSKANLAYSNDVASAFRCSKLVPNITPCAPTRELQVSYPQGNFVYLGKMLTPAETVKAPGIEFIANSSKYYTLIMVDPDIPIPSNTTPSEFRHWIIGNIPGDDIYSAETLADYISPMPVPGSEAHRYTFLVYEQKGYIKFKEPKLKAIPSPARFVPIQKFVDKYDLGCPLFGNYFRSAL</sequence>
<accession>A0A921ZL38</accession>
<comment type="caution">
    <text evidence="2">The sequence shown here is derived from an EMBL/GenBank/DDBJ whole genome shotgun (WGS) entry which is preliminary data.</text>
</comment>
<feature type="signal peptide" evidence="1">
    <location>
        <begin position="1"/>
        <end position="23"/>
    </location>
</feature>